<dbReference type="OrthoDB" id="46159at2759"/>
<dbReference type="EMBL" id="PJQY01000047">
    <property type="protein sequence ID" value="PQQ20050.1"/>
    <property type="molecule type" value="Genomic_DNA"/>
</dbReference>
<protein>
    <submittedName>
        <fullName evidence="2">CLIP-associated protein isoform X2</fullName>
    </submittedName>
</protein>
<dbReference type="AlphaFoldDB" id="A0A314ZN25"/>
<gene>
    <name evidence="2" type="ORF">Pyn_06984</name>
</gene>
<feature type="region of interest" description="Disordered" evidence="1">
    <location>
        <begin position="1"/>
        <end position="29"/>
    </location>
</feature>
<keyword evidence="3" id="KW-1185">Reference proteome</keyword>
<name>A0A314ZN25_PRUYE</name>
<proteinExistence type="predicted"/>
<reference evidence="2 3" key="1">
    <citation type="submission" date="2018-02" db="EMBL/GenBank/DDBJ databases">
        <title>Draft genome of wild Prunus yedoensis var. nudiflora.</title>
        <authorList>
            <person name="Baek S."/>
            <person name="Kim J.-H."/>
            <person name="Choi K."/>
            <person name="Kim G.-B."/>
            <person name="Cho A."/>
            <person name="Jang H."/>
            <person name="Shin C.-H."/>
            <person name="Yu H.-J."/>
            <person name="Mun J.-H."/>
        </authorList>
    </citation>
    <scope>NUCLEOTIDE SEQUENCE [LARGE SCALE GENOMIC DNA]</scope>
    <source>
        <strain evidence="3">cv. Jeju island</strain>
        <tissue evidence="2">Leaf</tissue>
    </source>
</reference>
<comment type="caution">
    <text evidence="2">The sequence shown here is derived from an EMBL/GenBank/DDBJ whole genome shotgun (WGS) entry which is preliminary data.</text>
</comment>
<dbReference type="Proteomes" id="UP000250321">
    <property type="component" value="Unassembled WGS sequence"/>
</dbReference>
<evidence type="ECO:0000313" key="2">
    <source>
        <dbReference type="EMBL" id="PQQ20050.1"/>
    </source>
</evidence>
<sequence>MNFLQNKKERQRLKSSYDPSDVVGTSSEEGYVSVSKKSHFFGRYSAGSVDSDGGRKWSSTQESAIVTGNAGQTASDEARENLYQNFETGSNNDVLNSKPKDLSYTINPVSQNLGSWTSPAG</sequence>
<evidence type="ECO:0000256" key="1">
    <source>
        <dbReference type="SAM" id="MobiDB-lite"/>
    </source>
</evidence>
<accession>A0A314ZN25</accession>
<dbReference type="STRING" id="2094558.A0A314ZN25"/>
<evidence type="ECO:0000313" key="3">
    <source>
        <dbReference type="Proteomes" id="UP000250321"/>
    </source>
</evidence>
<organism evidence="2 3">
    <name type="scientific">Prunus yedoensis var. nudiflora</name>
    <dbReference type="NCBI Taxonomy" id="2094558"/>
    <lineage>
        <taxon>Eukaryota</taxon>
        <taxon>Viridiplantae</taxon>
        <taxon>Streptophyta</taxon>
        <taxon>Embryophyta</taxon>
        <taxon>Tracheophyta</taxon>
        <taxon>Spermatophyta</taxon>
        <taxon>Magnoliopsida</taxon>
        <taxon>eudicotyledons</taxon>
        <taxon>Gunneridae</taxon>
        <taxon>Pentapetalae</taxon>
        <taxon>rosids</taxon>
        <taxon>fabids</taxon>
        <taxon>Rosales</taxon>
        <taxon>Rosaceae</taxon>
        <taxon>Amygdaloideae</taxon>
        <taxon>Amygdaleae</taxon>
        <taxon>Prunus</taxon>
    </lineage>
</organism>